<feature type="active site" description="Charge relay system" evidence="7">
    <location>
        <position position="352"/>
    </location>
</feature>
<organism evidence="10 11">
    <name type="scientific">Halobaculum magnesiiphilum</name>
    <dbReference type="NCBI Taxonomy" id="1017351"/>
    <lineage>
        <taxon>Archaea</taxon>
        <taxon>Methanobacteriati</taxon>
        <taxon>Methanobacteriota</taxon>
        <taxon>Stenosarchaea group</taxon>
        <taxon>Halobacteria</taxon>
        <taxon>Halobacteriales</taxon>
        <taxon>Haloferacaceae</taxon>
        <taxon>Halobaculum</taxon>
    </lineage>
</organism>
<dbReference type="InterPro" id="IPR015500">
    <property type="entry name" value="Peptidase_S8_subtilisin-rel"/>
</dbReference>
<keyword evidence="4 7" id="KW-0645">Protease</keyword>
<dbReference type="InterPro" id="IPR022398">
    <property type="entry name" value="Peptidase_S8_His-AS"/>
</dbReference>
<evidence type="ECO:0000256" key="2">
    <source>
        <dbReference type="ARBA" id="ARBA00011073"/>
    </source>
</evidence>
<dbReference type="Pfam" id="PF00082">
    <property type="entry name" value="Peptidase_S8"/>
    <property type="match status" value="1"/>
</dbReference>
<dbReference type="PROSITE" id="PS51892">
    <property type="entry name" value="SUBTILASE"/>
    <property type="match status" value="1"/>
</dbReference>
<dbReference type="PANTHER" id="PTHR43399:SF4">
    <property type="entry name" value="CELL WALL-ASSOCIATED PROTEASE"/>
    <property type="match status" value="1"/>
</dbReference>
<feature type="domain" description="Peptidase S8/S53" evidence="9">
    <location>
        <begin position="150"/>
        <end position="397"/>
    </location>
</feature>
<dbReference type="InterPro" id="IPR006311">
    <property type="entry name" value="TAT_signal"/>
</dbReference>
<comment type="subcellular location">
    <subcellularLocation>
        <location evidence="1">Secreted</location>
    </subcellularLocation>
</comment>
<accession>A0A8T8WCH8</accession>
<dbReference type="InterPro" id="IPR051048">
    <property type="entry name" value="Peptidase_S8/S53_subtilisin"/>
</dbReference>
<evidence type="ECO:0000256" key="5">
    <source>
        <dbReference type="ARBA" id="ARBA00022801"/>
    </source>
</evidence>
<evidence type="ECO:0000256" key="1">
    <source>
        <dbReference type="ARBA" id="ARBA00004613"/>
    </source>
</evidence>
<feature type="region of interest" description="Disordered" evidence="8">
    <location>
        <begin position="118"/>
        <end position="145"/>
    </location>
</feature>
<dbReference type="SUPFAM" id="SSF52743">
    <property type="entry name" value="Subtilisin-like"/>
    <property type="match status" value="1"/>
</dbReference>
<dbReference type="KEGG" id="hmp:K6T50_14910"/>
<keyword evidence="6 7" id="KW-0720">Serine protease</keyword>
<dbReference type="PROSITE" id="PS51318">
    <property type="entry name" value="TAT"/>
    <property type="match status" value="1"/>
</dbReference>
<feature type="active site" description="Charge relay system" evidence="7">
    <location>
        <position position="197"/>
    </location>
</feature>
<comment type="similarity">
    <text evidence="2 7">Belongs to the peptidase S8 family.</text>
</comment>
<feature type="compositionally biased region" description="Polar residues" evidence="8">
    <location>
        <begin position="118"/>
        <end position="139"/>
    </location>
</feature>
<proteinExistence type="inferred from homology"/>
<feature type="region of interest" description="Disordered" evidence="8">
    <location>
        <begin position="407"/>
        <end position="440"/>
    </location>
</feature>
<evidence type="ECO:0000313" key="10">
    <source>
        <dbReference type="EMBL" id="QZP37545.1"/>
    </source>
</evidence>
<dbReference type="InterPro" id="IPR036852">
    <property type="entry name" value="Peptidase_S8/S53_dom_sf"/>
</dbReference>
<feature type="region of interest" description="Disordered" evidence="8">
    <location>
        <begin position="164"/>
        <end position="199"/>
    </location>
</feature>
<dbReference type="InterPro" id="IPR000209">
    <property type="entry name" value="Peptidase_S8/S53_dom"/>
</dbReference>
<dbReference type="RefSeq" id="WP_222607354.1">
    <property type="nucleotide sequence ID" value="NZ_CP081958.1"/>
</dbReference>
<dbReference type="PANTHER" id="PTHR43399">
    <property type="entry name" value="SUBTILISIN-RELATED"/>
    <property type="match status" value="1"/>
</dbReference>
<dbReference type="GeneID" id="67179458"/>
<dbReference type="Proteomes" id="UP000826254">
    <property type="component" value="Chromosome"/>
</dbReference>
<protein>
    <submittedName>
        <fullName evidence="10">S8 family peptidase</fullName>
    </submittedName>
</protein>
<dbReference type="Gene3D" id="3.40.50.200">
    <property type="entry name" value="Peptidase S8/S53 domain"/>
    <property type="match status" value="1"/>
</dbReference>
<feature type="active site" description="Charge relay system" evidence="7">
    <location>
        <position position="158"/>
    </location>
</feature>
<keyword evidence="3" id="KW-0964">Secreted</keyword>
<keyword evidence="11" id="KW-1185">Reference proteome</keyword>
<reference evidence="10 11" key="1">
    <citation type="journal article" date="2021" name="Int. J. Syst. Evol. Microbiol.">
        <title>Halobaculum halophilum sp. nov. and Halobaculum salinum sp. nov., isolated from salt lake and saline soil.</title>
        <authorList>
            <person name="Cui H.L."/>
            <person name="Shi X.W."/>
            <person name="Yin X.M."/>
            <person name="Yang X.Y."/>
            <person name="Hou J."/>
            <person name="Zhu L."/>
        </authorList>
    </citation>
    <scope>NUCLEOTIDE SEQUENCE [LARGE SCALE GENOMIC DNA]</scope>
    <source>
        <strain evidence="10 11">NBRC 109044</strain>
    </source>
</reference>
<dbReference type="InterPro" id="IPR034084">
    <property type="entry name" value="Thermitase-like_dom"/>
</dbReference>
<sequence>MTDNTERVDTMRRGFLKLAGAAAGAAAFGGVASARKGRSPGPKEDEILVGVSVTADDIEGEVAQYVPGNAEVVHSNETLSYVAVKFPEEAADVARENFIEAITKKEHVKYAERNETLETQLSPNDPQFSSQYAPQQVNSDDAWDTTLGDSSVTVAVVDTGAQYDHPDLAGNYASDPGYDFADGDSDPAPDAPSDEYHGTHVSGCAAAVVDNGSGVAGQGNSTLINGRSLDESGSGSTADIADAIQWAADEGADVINLSLGGGGYTDTMKNAVSYADDNGALVIAAAGNSGTSSVSYPAAYSECVAVSAVDSNENLASFSQYGDSVELCAPGVNVLSTTTEARGSYEELSGTSMATPVTSGVAGLTLAAWPDLTTLELRDHLKATAADIGLSADEQGSGQVDALAAVTTDPADSGGGGGDDGDDDDGGDGGSGDSTTGSVDGSLSGYWDYDDYTWSWNYSSPSRVVVELDGPADADFDLYVNTGTTGNASPGDYDYTSRSLDSQESITVDDPDTSTDMQVDVDSYSGSGSYTLTITEYQ</sequence>
<keyword evidence="5 7" id="KW-0378">Hydrolase</keyword>
<gene>
    <name evidence="10" type="ORF">K6T50_14910</name>
</gene>
<dbReference type="GO" id="GO:0005576">
    <property type="term" value="C:extracellular region"/>
    <property type="evidence" value="ECO:0007669"/>
    <property type="project" value="UniProtKB-SubCell"/>
</dbReference>
<evidence type="ECO:0000256" key="8">
    <source>
        <dbReference type="SAM" id="MobiDB-lite"/>
    </source>
</evidence>
<dbReference type="EMBL" id="CP081958">
    <property type="protein sequence ID" value="QZP37545.1"/>
    <property type="molecule type" value="Genomic_DNA"/>
</dbReference>
<evidence type="ECO:0000259" key="9">
    <source>
        <dbReference type="Pfam" id="PF00082"/>
    </source>
</evidence>
<evidence type="ECO:0000256" key="7">
    <source>
        <dbReference type="PROSITE-ProRule" id="PRU01240"/>
    </source>
</evidence>
<evidence type="ECO:0000256" key="4">
    <source>
        <dbReference type="ARBA" id="ARBA00022670"/>
    </source>
</evidence>
<dbReference type="CDD" id="cd07484">
    <property type="entry name" value="Peptidases_S8_Thermitase_like"/>
    <property type="match status" value="1"/>
</dbReference>
<evidence type="ECO:0000256" key="6">
    <source>
        <dbReference type="ARBA" id="ARBA00022825"/>
    </source>
</evidence>
<evidence type="ECO:0000256" key="3">
    <source>
        <dbReference type="ARBA" id="ARBA00022525"/>
    </source>
</evidence>
<dbReference type="Gene3D" id="2.60.120.380">
    <property type="match status" value="1"/>
</dbReference>
<dbReference type="PROSITE" id="PS00137">
    <property type="entry name" value="SUBTILASE_HIS"/>
    <property type="match status" value="1"/>
</dbReference>
<name>A0A8T8WCH8_9EURY</name>
<dbReference type="InterPro" id="IPR023828">
    <property type="entry name" value="Peptidase_S8_Ser-AS"/>
</dbReference>
<dbReference type="PROSITE" id="PS00138">
    <property type="entry name" value="SUBTILASE_SER"/>
    <property type="match status" value="1"/>
</dbReference>
<dbReference type="GO" id="GO:0004252">
    <property type="term" value="F:serine-type endopeptidase activity"/>
    <property type="evidence" value="ECO:0007669"/>
    <property type="project" value="UniProtKB-UniRule"/>
</dbReference>
<dbReference type="PRINTS" id="PR00723">
    <property type="entry name" value="SUBTILISIN"/>
</dbReference>
<dbReference type="AlphaFoldDB" id="A0A8T8WCH8"/>
<dbReference type="GO" id="GO:0006508">
    <property type="term" value="P:proteolysis"/>
    <property type="evidence" value="ECO:0007669"/>
    <property type="project" value="UniProtKB-KW"/>
</dbReference>
<evidence type="ECO:0000313" key="11">
    <source>
        <dbReference type="Proteomes" id="UP000826254"/>
    </source>
</evidence>